<dbReference type="Gene3D" id="3.60.15.10">
    <property type="entry name" value="Ribonuclease Z/Hydroxyacylglutathione hydrolase-like"/>
    <property type="match status" value="1"/>
</dbReference>
<comment type="caution">
    <text evidence="2">The sequence shown here is derived from an EMBL/GenBank/DDBJ whole genome shotgun (WGS) entry which is preliminary data.</text>
</comment>
<dbReference type="InterPro" id="IPR036866">
    <property type="entry name" value="RibonucZ/Hydroxyglut_hydro"/>
</dbReference>
<feature type="domain" description="Metallo-beta-lactamase" evidence="1">
    <location>
        <begin position="35"/>
        <end position="219"/>
    </location>
</feature>
<dbReference type="AlphaFoldDB" id="X1IW16"/>
<name>X1IW16_9ZZZZ</name>
<proteinExistence type="predicted"/>
<gene>
    <name evidence="2" type="ORF">S03H2_29391</name>
</gene>
<accession>X1IW16</accession>
<feature type="non-terminal residue" evidence="2">
    <location>
        <position position="259"/>
    </location>
</feature>
<dbReference type="InterPro" id="IPR001279">
    <property type="entry name" value="Metallo-B-lactamas"/>
</dbReference>
<dbReference type="PANTHER" id="PTHR42951">
    <property type="entry name" value="METALLO-BETA-LACTAMASE DOMAIN-CONTAINING"/>
    <property type="match status" value="1"/>
</dbReference>
<evidence type="ECO:0000259" key="1">
    <source>
        <dbReference type="SMART" id="SM00849"/>
    </source>
</evidence>
<sequence>MSSEQQHFKVSKHKEHLYVIKENISIVHPVYTNDPLNMYLILGSHSALLVDTGCGLFPLKPLVESLIQNRKLIVINTHTHWDHILGNEEFGEVYVHENEAKMISKHYNVSYFKDSPNDIVKIYEEQNFLIPPAKVIKTLKDGDLFTLGEIDVKVLHCPGHSPGSICLLTSKGELFTSDVAYYGDQFLPRLDKFPQVLDTLSKLIKLCKIQGIVEIYPSHRQYPCDKTLLTDLYNGIENIENLWDTKKVFDFFEAWQIDD</sequence>
<dbReference type="PANTHER" id="PTHR42951:SF4">
    <property type="entry name" value="ACYL-COENZYME A THIOESTERASE MBLAC2"/>
    <property type="match status" value="1"/>
</dbReference>
<dbReference type="EMBL" id="BARU01017738">
    <property type="protein sequence ID" value="GAH61733.1"/>
    <property type="molecule type" value="Genomic_DNA"/>
</dbReference>
<dbReference type="InterPro" id="IPR050855">
    <property type="entry name" value="NDM-1-like"/>
</dbReference>
<dbReference type="SUPFAM" id="SSF56281">
    <property type="entry name" value="Metallo-hydrolase/oxidoreductase"/>
    <property type="match status" value="1"/>
</dbReference>
<evidence type="ECO:0000313" key="2">
    <source>
        <dbReference type="EMBL" id="GAH61733.1"/>
    </source>
</evidence>
<organism evidence="2">
    <name type="scientific">marine sediment metagenome</name>
    <dbReference type="NCBI Taxonomy" id="412755"/>
    <lineage>
        <taxon>unclassified sequences</taxon>
        <taxon>metagenomes</taxon>
        <taxon>ecological metagenomes</taxon>
    </lineage>
</organism>
<reference evidence="2" key="1">
    <citation type="journal article" date="2014" name="Front. Microbiol.">
        <title>High frequency of phylogenetically diverse reductive dehalogenase-homologous genes in deep subseafloor sedimentary metagenomes.</title>
        <authorList>
            <person name="Kawai M."/>
            <person name="Futagami T."/>
            <person name="Toyoda A."/>
            <person name="Takaki Y."/>
            <person name="Nishi S."/>
            <person name="Hori S."/>
            <person name="Arai W."/>
            <person name="Tsubouchi T."/>
            <person name="Morono Y."/>
            <person name="Uchiyama I."/>
            <person name="Ito T."/>
            <person name="Fujiyama A."/>
            <person name="Inagaki F."/>
            <person name="Takami H."/>
        </authorList>
    </citation>
    <scope>NUCLEOTIDE SEQUENCE</scope>
    <source>
        <strain evidence="2">Expedition CK06-06</strain>
    </source>
</reference>
<dbReference type="SMART" id="SM00849">
    <property type="entry name" value="Lactamase_B"/>
    <property type="match status" value="1"/>
</dbReference>
<dbReference type="Pfam" id="PF00753">
    <property type="entry name" value="Lactamase_B"/>
    <property type="match status" value="1"/>
</dbReference>
<protein>
    <recommendedName>
        <fullName evidence="1">Metallo-beta-lactamase domain-containing protein</fullName>
    </recommendedName>
</protein>